<protein>
    <submittedName>
        <fullName evidence="2">Uncharacterized protein</fullName>
    </submittedName>
</protein>
<evidence type="ECO:0000313" key="2">
    <source>
        <dbReference type="EMBL" id="KAK4789879.1"/>
    </source>
</evidence>
<dbReference type="EMBL" id="JAXQNO010000010">
    <property type="protein sequence ID" value="KAK4789879.1"/>
    <property type="molecule type" value="Genomic_DNA"/>
</dbReference>
<dbReference type="Proteomes" id="UP001346149">
    <property type="component" value="Unassembled WGS sequence"/>
</dbReference>
<evidence type="ECO:0000256" key="1">
    <source>
        <dbReference type="SAM" id="MobiDB-lite"/>
    </source>
</evidence>
<gene>
    <name evidence="2" type="ORF">SAY86_017183</name>
</gene>
<proteinExistence type="predicted"/>
<comment type="caution">
    <text evidence="2">The sequence shown here is derived from an EMBL/GenBank/DDBJ whole genome shotgun (WGS) entry which is preliminary data.</text>
</comment>
<organism evidence="2 3">
    <name type="scientific">Trapa natans</name>
    <name type="common">Water chestnut</name>
    <dbReference type="NCBI Taxonomy" id="22666"/>
    <lineage>
        <taxon>Eukaryota</taxon>
        <taxon>Viridiplantae</taxon>
        <taxon>Streptophyta</taxon>
        <taxon>Embryophyta</taxon>
        <taxon>Tracheophyta</taxon>
        <taxon>Spermatophyta</taxon>
        <taxon>Magnoliopsida</taxon>
        <taxon>eudicotyledons</taxon>
        <taxon>Gunneridae</taxon>
        <taxon>Pentapetalae</taxon>
        <taxon>rosids</taxon>
        <taxon>malvids</taxon>
        <taxon>Myrtales</taxon>
        <taxon>Lythraceae</taxon>
        <taxon>Trapa</taxon>
    </lineage>
</organism>
<feature type="compositionally biased region" description="Low complexity" evidence="1">
    <location>
        <begin position="53"/>
        <end position="63"/>
    </location>
</feature>
<reference evidence="2 3" key="1">
    <citation type="journal article" date="2023" name="Hortic Res">
        <title>Pangenome of water caltrop reveals structural variations and asymmetric subgenome divergence after allopolyploidization.</title>
        <authorList>
            <person name="Zhang X."/>
            <person name="Chen Y."/>
            <person name="Wang L."/>
            <person name="Yuan Y."/>
            <person name="Fang M."/>
            <person name="Shi L."/>
            <person name="Lu R."/>
            <person name="Comes H.P."/>
            <person name="Ma Y."/>
            <person name="Chen Y."/>
            <person name="Huang G."/>
            <person name="Zhou Y."/>
            <person name="Zheng Z."/>
            <person name="Qiu Y."/>
        </authorList>
    </citation>
    <scope>NUCLEOTIDE SEQUENCE [LARGE SCALE GENOMIC DNA]</scope>
    <source>
        <strain evidence="2">F231</strain>
    </source>
</reference>
<keyword evidence="3" id="KW-1185">Reference proteome</keyword>
<dbReference type="AlphaFoldDB" id="A0AAN7LQV8"/>
<name>A0AAN7LQV8_TRANT</name>
<feature type="region of interest" description="Disordered" evidence="1">
    <location>
        <begin position="11"/>
        <end position="63"/>
    </location>
</feature>
<evidence type="ECO:0000313" key="3">
    <source>
        <dbReference type="Proteomes" id="UP001346149"/>
    </source>
</evidence>
<accession>A0AAN7LQV8</accession>
<sequence>MRPLLRWLCCFSAPPRPVNTPATEDDVEEEEQRDRMTWRRSSGRPRRRPERPPISSEGGAQTN</sequence>